<dbReference type="RefSeq" id="WP_109229614.1">
    <property type="nucleotide sequence ID" value="NZ_PYHR01000002.1"/>
</dbReference>
<dbReference type="InterPro" id="IPR059166">
    <property type="entry name" value="PLD-like_cat"/>
</dbReference>
<dbReference type="SUPFAM" id="SSF56024">
    <property type="entry name" value="Phospholipase D/nuclease"/>
    <property type="match status" value="1"/>
</dbReference>
<dbReference type="InterPro" id="IPR001736">
    <property type="entry name" value="PLipase_D/transphosphatidylase"/>
</dbReference>
<evidence type="ECO:0000259" key="1">
    <source>
        <dbReference type="PROSITE" id="PS50035"/>
    </source>
</evidence>
<protein>
    <recommendedName>
        <fullName evidence="1">PLD phosphodiesterase domain-containing protein</fullName>
    </recommendedName>
</protein>
<keyword evidence="3" id="KW-1185">Reference proteome</keyword>
<proteinExistence type="predicted"/>
<gene>
    <name evidence="2" type="ORF">C8046_11785</name>
</gene>
<reference evidence="2 3" key="1">
    <citation type="submission" date="2018-03" db="EMBL/GenBank/DDBJ databases">
        <title>Genome assembly of novel Miniimonas species PCH200.</title>
        <authorList>
            <person name="Thakur V."/>
            <person name="Kumar V."/>
            <person name="Singh D."/>
        </authorList>
    </citation>
    <scope>NUCLEOTIDE SEQUENCE [LARGE SCALE GENOMIC DNA]</scope>
    <source>
        <strain evidence="2 3">PCH200</strain>
    </source>
</reference>
<dbReference type="PROSITE" id="PS50035">
    <property type="entry name" value="PLD"/>
    <property type="match status" value="1"/>
</dbReference>
<evidence type="ECO:0000313" key="3">
    <source>
        <dbReference type="Proteomes" id="UP000245166"/>
    </source>
</evidence>
<dbReference type="Proteomes" id="UP000245166">
    <property type="component" value="Unassembled WGS sequence"/>
</dbReference>
<evidence type="ECO:0000313" key="2">
    <source>
        <dbReference type="EMBL" id="PWD51233.1"/>
    </source>
</evidence>
<accession>A0A2U1ZWB9</accession>
<dbReference type="OrthoDB" id="369674at2"/>
<dbReference type="GO" id="GO:0006793">
    <property type="term" value="P:phosphorus metabolic process"/>
    <property type="evidence" value="ECO:0007669"/>
    <property type="project" value="UniProtKB-ARBA"/>
</dbReference>
<feature type="domain" description="PLD phosphodiesterase" evidence="1">
    <location>
        <begin position="315"/>
        <end position="345"/>
    </location>
</feature>
<dbReference type="EMBL" id="PYHR01000002">
    <property type="protein sequence ID" value="PWD51233.1"/>
    <property type="molecule type" value="Genomic_DNA"/>
</dbReference>
<sequence length="616" mass="66306">MLEPQTRAALTEQLAPPPGYTLSHAVGTTFTLDLATALTVPLSFASRRISRDDGSLGVLDAVRRAADRVDIFAQAGEIGMGRPSDLVAFLEQSIHPVVARQGLFHPKVWFLEYRHLDDSEDLTYRYLCASRNLTNDRSWDVIARFDGAPAATGRRRDAASRIAPLVGLLRALPGLATRPLPPDRVTRLDALADRWRSVDLETPREMRDLTFHVFGLDKRPTLDLRGPRALVISPFVTDGGLRLLRDAVHGPTHLVSRPDSLDQLAPSSLDGSLVTYVLDDAATFPDDTADTVDPGVVAPVAPDAPPRARLSVDRVLSGLHAKVVVVDRHDGAHVLLGSANATEAALQSNVEVMVELTAPAPRFGVGATLEALGALVEPFATDGGASPDPEAEAEHALEIYLRRFAGSRLTMRLHDSDPFEIEVWNESTHETGGDHDLRWHLLSRPDIGGTGLPGPPDAPTRATVDELADVTPFVVLVARDLHGRERRTIVVATLLDDIERRHDAVIARQLTDTAAFIRLLTLLLELSGVALPVADPETPSAGGVFGHVDATSGAGLFEALVRAVGAGHSGLEDVRRLVDYLATLDGQDVLPPGFDALWSSVWAAHEQIASQTGGNR</sequence>
<dbReference type="CDD" id="cd09176">
    <property type="entry name" value="PLDc_unchar6"/>
    <property type="match status" value="1"/>
</dbReference>
<comment type="caution">
    <text evidence="2">The sequence shown here is derived from an EMBL/GenBank/DDBJ whole genome shotgun (WGS) entry which is preliminary data.</text>
</comment>
<dbReference type="AlphaFoldDB" id="A0A2U1ZWB9"/>
<dbReference type="GO" id="GO:0003824">
    <property type="term" value="F:catalytic activity"/>
    <property type="evidence" value="ECO:0007669"/>
    <property type="project" value="InterPro"/>
</dbReference>
<name>A0A2U1ZWB9_9MICO</name>
<organism evidence="2 3">
    <name type="scientific">Serinibacter arcticus</name>
    <dbReference type="NCBI Taxonomy" id="1655435"/>
    <lineage>
        <taxon>Bacteria</taxon>
        <taxon>Bacillati</taxon>
        <taxon>Actinomycetota</taxon>
        <taxon>Actinomycetes</taxon>
        <taxon>Micrococcales</taxon>
        <taxon>Beutenbergiaceae</taxon>
        <taxon>Serinibacter</taxon>
    </lineage>
</organism>
<dbReference type="Gene3D" id="3.30.870.10">
    <property type="entry name" value="Endonuclease Chain A"/>
    <property type="match status" value="1"/>
</dbReference>